<evidence type="ECO:0000256" key="1">
    <source>
        <dbReference type="SAM" id="MobiDB-lite"/>
    </source>
</evidence>
<dbReference type="InterPro" id="IPR006311">
    <property type="entry name" value="TAT_signal"/>
</dbReference>
<dbReference type="EMBL" id="JBBKTW010000006">
    <property type="protein sequence ID" value="MEN2990062.1"/>
    <property type="molecule type" value="Genomic_DNA"/>
</dbReference>
<dbReference type="PANTHER" id="PTHR46825:SF15">
    <property type="entry name" value="BETA-LACTAMASE-RELATED DOMAIN-CONTAINING PROTEIN"/>
    <property type="match status" value="1"/>
</dbReference>
<dbReference type="Gene3D" id="3.40.710.10">
    <property type="entry name" value="DD-peptidase/beta-lactamase superfamily"/>
    <property type="match status" value="1"/>
</dbReference>
<name>A0ABU9YMX6_9PROT</name>
<dbReference type="SUPFAM" id="SSF56601">
    <property type="entry name" value="beta-lactamase/transpeptidase-like"/>
    <property type="match status" value="1"/>
</dbReference>
<feature type="region of interest" description="Disordered" evidence="1">
    <location>
        <begin position="496"/>
        <end position="516"/>
    </location>
</feature>
<reference evidence="4 5" key="1">
    <citation type="submission" date="2024-03" db="EMBL/GenBank/DDBJ databases">
        <title>High-quality draft genome sequencing of Tistrella sp. BH-R2-4.</title>
        <authorList>
            <person name="Dong C."/>
        </authorList>
    </citation>
    <scope>NUCLEOTIDE SEQUENCE [LARGE SCALE GENOMIC DNA]</scope>
    <source>
        <strain evidence="4 5">BH-R2-4</strain>
    </source>
</reference>
<feature type="signal peptide" evidence="2">
    <location>
        <begin position="1"/>
        <end position="31"/>
    </location>
</feature>
<dbReference type="EC" id="3.1.1.103" evidence="4"/>
<evidence type="ECO:0000313" key="4">
    <source>
        <dbReference type="EMBL" id="MEN2990062.1"/>
    </source>
</evidence>
<evidence type="ECO:0000313" key="5">
    <source>
        <dbReference type="Proteomes" id="UP001413721"/>
    </source>
</evidence>
<feature type="chain" id="PRO_5045138232" evidence="2">
    <location>
        <begin position="32"/>
        <end position="542"/>
    </location>
</feature>
<dbReference type="InterPro" id="IPR050491">
    <property type="entry name" value="AmpC-like"/>
</dbReference>
<dbReference type="PANTHER" id="PTHR46825">
    <property type="entry name" value="D-ALANYL-D-ALANINE-CARBOXYPEPTIDASE/ENDOPEPTIDASE AMPH"/>
    <property type="match status" value="1"/>
</dbReference>
<feature type="domain" description="Beta-lactamase-related" evidence="3">
    <location>
        <begin position="57"/>
        <end position="375"/>
    </location>
</feature>
<dbReference type="Proteomes" id="UP001413721">
    <property type="component" value="Unassembled WGS sequence"/>
</dbReference>
<dbReference type="RefSeq" id="WP_345937891.1">
    <property type="nucleotide sequence ID" value="NZ_JBBKTW010000006.1"/>
</dbReference>
<dbReference type="Gene3D" id="2.40.128.600">
    <property type="match status" value="1"/>
</dbReference>
<comment type="caution">
    <text evidence="4">The sequence shown here is derived from an EMBL/GenBank/DDBJ whole genome shotgun (WGS) entry which is preliminary data.</text>
</comment>
<proteinExistence type="predicted"/>
<accession>A0ABU9YMX6</accession>
<keyword evidence="4" id="KW-0378">Hydrolase</keyword>
<dbReference type="Pfam" id="PF00144">
    <property type="entry name" value="Beta-lactamase"/>
    <property type="match status" value="1"/>
</dbReference>
<keyword evidence="2" id="KW-0732">Signal</keyword>
<evidence type="ECO:0000259" key="3">
    <source>
        <dbReference type="Pfam" id="PF00144"/>
    </source>
</evidence>
<sequence length="542" mass="57130">MSPFRLSRRRFLTSASLASASLAVLPGQTLADMLPPSRTAGVPVPPGQIEKAVAALDGIVEDIKTRSGVPGIAVAVIHGGETVYAKGFGTRGGDQPVTPDTVFQLASLSKPVGATAVATQVSRDVVSWDSRMRDLLPWFSLSDHGVTERLTIGDLYSHRSGLPDHAGDDLEDLGFDRQTILERLRLLPLEPFRASYAYTNFGLTAAAEAVAEASDLTWSDLTETALFQPLGMADTSARFADFMARENRAIPHARTADGFAALYQRQPDAQSPAGGISSSANDMATWMKMVLAGGGDLMRPEALRPAISPQSISSRPHSPDERASFYGYGFGVGTSPTGRVIISHSGAFLKGAATYFALIPSLDVGIVVLSNAAPVGAVESIGAHFTDLAQTGTVTRDWLSGYEPLFAGFYPPLGKTAGKPFPKAAAPAPAPGYCTGRYGHPYFGTVEVRQDDGVLVLSVGPASETFPLLPWDGSMMVFDINTENLPEGSRSAAVFSGSKSVSGDKGASGDTGFSGGEARAETLQIELLVRDGPARFERMQAS</sequence>
<dbReference type="GO" id="GO:0016787">
    <property type="term" value="F:hydrolase activity"/>
    <property type="evidence" value="ECO:0007669"/>
    <property type="project" value="UniProtKB-KW"/>
</dbReference>
<dbReference type="InterPro" id="IPR001466">
    <property type="entry name" value="Beta-lactam-related"/>
</dbReference>
<dbReference type="PROSITE" id="PS51318">
    <property type="entry name" value="TAT"/>
    <property type="match status" value="1"/>
</dbReference>
<evidence type="ECO:0000256" key="2">
    <source>
        <dbReference type="SAM" id="SignalP"/>
    </source>
</evidence>
<dbReference type="InterPro" id="IPR012338">
    <property type="entry name" value="Beta-lactam/transpept-like"/>
</dbReference>
<protein>
    <submittedName>
        <fullName evidence="4">Serine hydrolase domain-containing protein</fullName>
        <ecNumber evidence="4">3.1.1.103</ecNumber>
    </submittedName>
</protein>
<gene>
    <name evidence="4" type="ORF">WG926_17215</name>
</gene>
<keyword evidence="5" id="KW-1185">Reference proteome</keyword>
<organism evidence="4 5">
    <name type="scientific">Tistrella arctica</name>
    <dbReference type="NCBI Taxonomy" id="3133430"/>
    <lineage>
        <taxon>Bacteria</taxon>
        <taxon>Pseudomonadati</taxon>
        <taxon>Pseudomonadota</taxon>
        <taxon>Alphaproteobacteria</taxon>
        <taxon>Geminicoccales</taxon>
        <taxon>Geminicoccaceae</taxon>
        <taxon>Tistrella</taxon>
    </lineage>
</organism>